<feature type="non-terminal residue" evidence="2">
    <location>
        <position position="1"/>
    </location>
</feature>
<dbReference type="GO" id="GO:0005737">
    <property type="term" value="C:cytoplasm"/>
    <property type="evidence" value="ECO:0007669"/>
    <property type="project" value="TreeGrafter"/>
</dbReference>
<dbReference type="Pfam" id="PF02996">
    <property type="entry name" value="Prefoldin"/>
    <property type="match status" value="1"/>
</dbReference>
<comment type="similarity">
    <text evidence="1">Belongs to the prefoldin subunit alpha family.</text>
</comment>
<dbReference type="GO" id="GO:1990114">
    <property type="term" value="P:RNA polymerase II core complex assembly"/>
    <property type="evidence" value="ECO:0007669"/>
    <property type="project" value="TreeGrafter"/>
</dbReference>
<dbReference type="InterPro" id="IPR009053">
    <property type="entry name" value="Prefoldin"/>
</dbReference>
<gene>
    <name evidence="2" type="ORF">BT96DRAFT_784402</name>
</gene>
<dbReference type="InterPro" id="IPR004127">
    <property type="entry name" value="Prefoldin_subunit_alpha"/>
</dbReference>
<accession>A0A6A4HKR1</accession>
<dbReference type="PANTHER" id="PTHR12674:SF2">
    <property type="entry name" value="PREFOLDIN SUBUNIT 5"/>
    <property type="match status" value="1"/>
</dbReference>
<reference evidence="2" key="1">
    <citation type="journal article" date="2019" name="Environ. Microbiol.">
        <title>Fungal ecological strategies reflected in gene transcription - a case study of two litter decomposers.</title>
        <authorList>
            <person name="Barbi F."/>
            <person name="Kohler A."/>
            <person name="Barry K."/>
            <person name="Baskaran P."/>
            <person name="Daum C."/>
            <person name="Fauchery L."/>
            <person name="Ihrmark K."/>
            <person name="Kuo A."/>
            <person name="LaButti K."/>
            <person name="Lipzen A."/>
            <person name="Morin E."/>
            <person name="Grigoriev I.V."/>
            <person name="Henrissat B."/>
            <person name="Lindahl B."/>
            <person name="Martin F."/>
        </authorList>
    </citation>
    <scope>NUCLEOTIDE SEQUENCE</scope>
    <source>
        <strain evidence="2">JB14</strain>
    </source>
</reference>
<dbReference type="PANTHER" id="PTHR12674">
    <property type="entry name" value="PREFOLDIN SUBUNIT 5"/>
    <property type="match status" value="1"/>
</dbReference>
<dbReference type="CDD" id="cd23157">
    <property type="entry name" value="Prefoldin_5"/>
    <property type="match status" value="1"/>
</dbReference>
<dbReference type="GO" id="GO:1990113">
    <property type="term" value="P:RNA polymerase I assembly"/>
    <property type="evidence" value="ECO:0007669"/>
    <property type="project" value="TreeGrafter"/>
</dbReference>
<evidence type="ECO:0000313" key="2">
    <source>
        <dbReference type="EMBL" id="KAE9399472.1"/>
    </source>
</evidence>
<organism evidence="2 3">
    <name type="scientific">Gymnopus androsaceus JB14</name>
    <dbReference type="NCBI Taxonomy" id="1447944"/>
    <lineage>
        <taxon>Eukaryota</taxon>
        <taxon>Fungi</taxon>
        <taxon>Dikarya</taxon>
        <taxon>Basidiomycota</taxon>
        <taxon>Agaricomycotina</taxon>
        <taxon>Agaricomycetes</taxon>
        <taxon>Agaricomycetidae</taxon>
        <taxon>Agaricales</taxon>
        <taxon>Marasmiineae</taxon>
        <taxon>Omphalotaceae</taxon>
        <taxon>Gymnopus</taxon>
    </lineage>
</organism>
<dbReference type="Gene3D" id="1.10.287.370">
    <property type="match status" value="1"/>
</dbReference>
<dbReference type="AlphaFoldDB" id="A0A6A4HKR1"/>
<dbReference type="Proteomes" id="UP000799118">
    <property type="component" value="Unassembled WGS sequence"/>
</dbReference>
<evidence type="ECO:0000313" key="3">
    <source>
        <dbReference type="Proteomes" id="UP000799118"/>
    </source>
</evidence>
<dbReference type="SUPFAM" id="SSF46579">
    <property type="entry name" value="Prefoldin"/>
    <property type="match status" value="1"/>
</dbReference>
<dbReference type="GO" id="GO:0006457">
    <property type="term" value="P:protein folding"/>
    <property type="evidence" value="ECO:0007669"/>
    <property type="project" value="InterPro"/>
</dbReference>
<sequence length="109" mass="12293">EINHPTHSFARLKQDQAKFKACIENVAEMEPENQGAKATLVPLTNCSYVHGKISDPEHILVDMGTGYFISKGYRLAHRLRNTIKQRSISLEDMIQNKRDNTSAAVNVIQ</sequence>
<keyword evidence="3" id="KW-1185">Reference proteome</keyword>
<dbReference type="InterPro" id="IPR011599">
    <property type="entry name" value="PFD_alpha_archaea"/>
</dbReference>
<feature type="non-terminal residue" evidence="2">
    <location>
        <position position="109"/>
    </location>
</feature>
<dbReference type="GO" id="GO:1990115">
    <property type="term" value="P:RNA polymerase III assembly"/>
    <property type="evidence" value="ECO:0007669"/>
    <property type="project" value="TreeGrafter"/>
</dbReference>
<dbReference type="EMBL" id="ML769469">
    <property type="protein sequence ID" value="KAE9399472.1"/>
    <property type="molecule type" value="Genomic_DNA"/>
</dbReference>
<protein>
    <submittedName>
        <fullName evidence="2">Uncharacterized protein</fullName>
    </submittedName>
</protein>
<proteinExistence type="inferred from homology"/>
<name>A0A6A4HKR1_9AGAR</name>
<dbReference type="GO" id="GO:0016272">
    <property type="term" value="C:prefoldin complex"/>
    <property type="evidence" value="ECO:0007669"/>
    <property type="project" value="InterPro"/>
</dbReference>
<evidence type="ECO:0000256" key="1">
    <source>
        <dbReference type="ARBA" id="ARBA00010048"/>
    </source>
</evidence>
<dbReference type="OrthoDB" id="10267474at2759"/>
<dbReference type="GO" id="GO:0051082">
    <property type="term" value="F:unfolded protein binding"/>
    <property type="evidence" value="ECO:0007669"/>
    <property type="project" value="InterPro"/>
</dbReference>